<reference evidence="1 2" key="1">
    <citation type="submission" date="2019-04" db="EMBL/GenBank/DDBJ databases">
        <title>Complete genome sequence of Agrobacterium tumefaciens CFBP6624.</title>
        <authorList>
            <person name="Haryono M."/>
            <person name="Lin Y.-C."/>
            <person name="Lai E.-M."/>
            <person name="Kuo C.-H."/>
        </authorList>
    </citation>
    <scope>NUCLEOTIDE SEQUENCE [LARGE SCALE GENOMIC DNA]</scope>
    <source>
        <strain evidence="1 2">CFBP6624</strain>
    </source>
</reference>
<dbReference type="AlphaFoldDB" id="A0AAE6BJT8"/>
<evidence type="ECO:0000313" key="1">
    <source>
        <dbReference type="EMBL" id="QCL98781.1"/>
    </source>
</evidence>
<name>A0AAE6BJT8_AGRTU</name>
<dbReference type="NCBIfam" id="NF047389">
    <property type="entry name" value="ATPase_Sll1717"/>
    <property type="match status" value="1"/>
</dbReference>
<accession>A0AAE6BJT8</accession>
<dbReference type="SUPFAM" id="SSF52540">
    <property type="entry name" value="P-loop containing nucleoside triphosphate hydrolases"/>
    <property type="match status" value="1"/>
</dbReference>
<sequence length="543" mass="62933">MMINGIIYRQGVHVGEISAEDDEVFLTECFVAQDFYSQLLDMDSSKSIILGRTGSGKTAVLKQIERTRDDTIRVDPKDVAFDYISNSNILRFIIGLGCDVNLLFQLLWKHVFLSNSIKKYFKDRNSFETAIDNLFDRNNPARLYFERYQKTFWIEQDVVIKEISSGFEEKVSEGLELALGVDKVAQIKSSLSAGQSISGSEKREIQSRVKHAVSQLQMRDMNRAIDALNDLMSNKQRHFYLLVDDLDLDWVDPSLQYKLIQSLIETVKNFRKLRNVKILVALRSDVYEKSIGSIEYEGVQPEKYEGIITTIKWDRESLRTMLDKRLSYMFKRQYSGKTNVRFYDVFPERIRSSLGFDYLVDRTLMRPRDLIFFVNQILDKASGSTNISQKTISDVEADYSRKRLDALRTEWRSVHPKIDAYISLISRQTGKNEVRELAARDRLLEVCFELAELDGTDKFKDECYEKAAQYLKRENYRKLFELSACIVSVLYKIGAIELKLSKQETFYASYRNDAVVAPVQITEDASYRVTPMLWRALGITPNI</sequence>
<organism evidence="1 2">
    <name type="scientific">Agrobacterium tumefaciens</name>
    <dbReference type="NCBI Taxonomy" id="358"/>
    <lineage>
        <taxon>Bacteria</taxon>
        <taxon>Pseudomonadati</taxon>
        <taxon>Pseudomonadota</taxon>
        <taxon>Alphaproteobacteria</taxon>
        <taxon>Hyphomicrobiales</taxon>
        <taxon>Rhizobiaceae</taxon>
        <taxon>Rhizobium/Agrobacterium group</taxon>
        <taxon>Agrobacterium</taxon>
        <taxon>Agrobacterium tumefaciens complex</taxon>
    </lineage>
</organism>
<dbReference type="RefSeq" id="WP_137083392.1">
    <property type="nucleotide sequence ID" value="NZ_CP039907.1"/>
</dbReference>
<dbReference type="EMBL" id="CP039907">
    <property type="protein sequence ID" value="QCL98781.1"/>
    <property type="molecule type" value="Genomic_DNA"/>
</dbReference>
<dbReference type="InterPro" id="IPR027417">
    <property type="entry name" value="P-loop_NTPase"/>
</dbReference>
<dbReference type="Proteomes" id="UP000298646">
    <property type="component" value="Chromosome circular"/>
</dbReference>
<protein>
    <recommendedName>
        <fullName evidence="3">DNA repair ATPase</fullName>
    </recommendedName>
</protein>
<evidence type="ECO:0008006" key="3">
    <source>
        <dbReference type="Google" id="ProtNLM"/>
    </source>
</evidence>
<proteinExistence type="predicted"/>
<gene>
    <name evidence="1" type="ORF">CFBP6624_00575</name>
</gene>
<dbReference type="InterPro" id="IPR059206">
    <property type="entry name" value="Sll1717-like"/>
</dbReference>
<evidence type="ECO:0000313" key="2">
    <source>
        <dbReference type="Proteomes" id="UP000298646"/>
    </source>
</evidence>